<name>A0A0D3J7Y7_EMIH1</name>
<keyword evidence="3" id="KW-1185">Reference proteome</keyword>
<feature type="compositionally biased region" description="Low complexity" evidence="1">
    <location>
        <begin position="47"/>
        <end position="56"/>
    </location>
</feature>
<evidence type="ECO:0000256" key="1">
    <source>
        <dbReference type="SAM" id="MobiDB-lite"/>
    </source>
</evidence>
<reference evidence="3" key="1">
    <citation type="journal article" date="2013" name="Nature">
        <title>Pan genome of the phytoplankton Emiliania underpins its global distribution.</title>
        <authorList>
            <person name="Read B.A."/>
            <person name="Kegel J."/>
            <person name="Klute M.J."/>
            <person name="Kuo A."/>
            <person name="Lefebvre S.C."/>
            <person name="Maumus F."/>
            <person name="Mayer C."/>
            <person name="Miller J."/>
            <person name="Monier A."/>
            <person name="Salamov A."/>
            <person name="Young J."/>
            <person name="Aguilar M."/>
            <person name="Claverie J.M."/>
            <person name="Frickenhaus S."/>
            <person name="Gonzalez K."/>
            <person name="Herman E.K."/>
            <person name="Lin Y.C."/>
            <person name="Napier J."/>
            <person name="Ogata H."/>
            <person name="Sarno A.F."/>
            <person name="Shmutz J."/>
            <person name="Schroeder D."/>
            <person name="de Vargas C."/>
            <person name="Verret F."/>
            <person name="von Dassow P."/>
            <person name="Valentin K."/>
            <person name="Van de Peer Y."/>
            <person name="Wheeler G."/>
            <person name="Dacks J.B."/>
            <person name="Delwiche C.F."/>
            <person name="Dyhrman S.T."/>
            <person name="Glockner G."/>
            <person name="John U."/>
            <person name="Richards T."/>
            <person name="Worden A.Z."/>
            <person name="Zhang X."/>
            <person name="Grigoriev I.V."/>
            <person name="Allen A.E."/>
            <person name="Bidle K."/>
            <person name="Borodovsky M."/>
            <person name="Bowler C."/>
            <person name="Brownlee C."/>
            <person name="Cock J.M."/>
            <person name="Elias M."/>
            <person name="Gladyshev V.N."/>
            <person name="Groth M."/>
            <person name="Guda C."/>
            <person name="Hadaegh A."/>
            <person name="Iglesias-Rodriguez M.D."/>
            <person name="Jenkins J."/>
            <person name="Jones B.M."/>
            <person name="Lawson T."/>
            <person name="Leese F."/>
            <person name="Lindquist E."/>
            <person name="Lobanov A."/>
            <person name="Lomsadze A."/>
            <person name="Malik S.B."/>
            <person name="Marsh M.E."/>
            <person name="Mackinder L."/>
            <person name="Mock T."/>
            <person name="Mueller-Roeber B."/>
            <person name="Pagarete A."/>
            <person name="Parker M."/>
            <person name="Probert I."/>
            <person name="Quesneville H."/>
            <person name="Raines C."/>
            <person name="Rensing S.A."/>
            <person name="Riano-Pachon D.M."/>
            <person name="Richier S."/>
            <person name="Rokitta S."/>
            <person name="Shiraiwa Y."/>
            <person name="Soanes D.M."/>
            <person name="van der Giezen M."/>
            <person name="Wahlund T.M."/>
            <person name="Williams B."/>
            <person name="Wilson W."/>
            <person name="Wolfe G."/>
            <person name="Wurch L.L."/>
        </authorList>
    </citation>
    <scope>NUCLEOTIDE SEQUENCE</scope>
</reference>
<evidence type="ECO:0000313" key="2">
    <source>
        <dbReference type="EnsemblProtists" id="EOD19622"/>
    </source>
</evidence>
<dbReference type="HOGENOM" id="CLU_1247369_0_0_1"/>
<organism evidence="2 3">
    <name type="scientific">Emiliania huxleyi (strain CCMP1516)</name>
    <dbReference type="NCBI Taxonomy" id="280463"/>
    <lineage>
        <taxon>Eukaryota</taxon>
        <taxon>Haptista</taxon>
        <taxon>Haptophyta</taxon>
        <taxon>Prymnesiophyceae</taxon>
        <taxon>Isochrysidales</taxon>
        <taxon>Noelaerhabdaceae</taxon>
        <taxon>Emiliania</taxon>
    </lineage>
</organism>
<dbReference type="RefSeq" id="XP_005772051.1">
    <property type="nucleotide sequence ID" value="XM_005771994.1"/>
</dbReference>
<feature type="compositionally biased region" description="Basic residues" evidence="1">
    <location>
        <begin position="200"/>
        <end position="211"/>
    </location>
</feature>
<sequence>MAPKSRKPPEKTASLFARGGPDSSDDDEAPAKNTGKPSADLRKHFAPKAAAPAAADPTDEVSTDSDDSDDGKFNFDLPAKAGSKAGGNSGRVYKVYYGPNGEYAESLRGTILYCRLCFETLVSLLILRAAAAEEGGNGEAGGGGGDTDLLTQLLTSKRQPEEERRAEAESIAEDVELMMDNGVRVNPALRDMFAGGGSAAKRRQQQQQRRRPASDESADDSD</sequence>
<accession>A0A0D3J7Y7</accession>
<dbReference type="GeneID" id="17265123"/>
<dbReference type="PaxDb" id="2903-EOD19622"/>
<dbReference type="AlphaFoldDB" id="A0A0D3J7Y7"/>
<protein>
    <submittedName>
        <fullName evidence="2">Uncharacterized protein</fullName>
    </submittedName>
</protein>
<dbReference type="EnsemblProtists" id="EOD19622">
    <property type="protein sequence ID" value="EOD19622"/>
    <property type="gene ID" value="EMIHUDRAFT_209266"/>
</dbReference>
<dbReference type="KEGG" id="ehx:EMIHUDRAFT_209266"/>
<feature type="compositionally biased region" description="Acidic residues" evidence="1">
    <location>
        <begin position="57"/>
        <end position="69"/>
    </location>
</feature>
<reference evidence="2" key="2">
    <citation type="submission" date="2024-10" db="UniProtKB">
        <authorList>
            <consortium name="EnsemblProtists"/>
        </authorList>
    </citation>
    <scope>IDENTIFICATION</scope>
</reference>
<dbReference type="Proteomes" id="UP000013827">
    <property type="component" value="Unassembled WGS sequence"/>
</dbReference>
<proteinExistence type="predicted"/>
<feature type="region of interest" description="Disordered" evidence="1">
    <location>
        <begin position="188"/>
        <end position="222"/>
    </location>
</feature>
<evidence type="ECO:0000313" key="3">
    <source>
        <dbReference type="Proteomes" id="UP000013827"/>
    </source>
</evidence>
<feature type="region of interest" description="Disordered" evidence="1">
    <location>
        <begin position="1"/>
        <end position="81"/>
    </location>
</feature>